<feature type="domain" description="Peptidoglycan binding-like" evidence="1">
    <location>
        <begin position="21"/>
        <end position="77"/>
    </location>
</feature>
<organism evidence="2 3">
    <name type="scientific">Brunnivagina elsteri CCALA 953</name>
    <dbReference type="NCBI Taxonomy" id="987040"/>
    <lineage>
        <taxon>Bacteria</taxon>
        <taxon>Bacillati</taxon>
        <taxon>Cyanobacteriota</taxon>
        <taxon>Cyanophyceae</taxon>
        <taxon>Nostocales</taxon>
        <taxon>Calotrichaceae</taxon>
        <taxon>Brunnivagina</taxon>
    </lineage>
</organism>
<gene>
    <name evidence="2" type="ORF">CK510_20030</name>
</gene>
<reference evidence="2 3" key="1">
    <citation type="submission" date="2017-08" db="EMBL/GenBank/DDBJ databases">
        <title>Draft genome sequence of filamentous cyanobacterium Calothrix elsteri CCALA 953.</title>
        <authorList>
            <person name="Gagunashvili A.N."/>
            <person name="Elster J."/>
            <person name="Andresson O.S."/>
        </authorList>
    </citation>
    <scope>NUCLEOTIDE SEQUENCE [LARGE SCALE GENOMIC DNA]</scope>
    <source>
        <strain evidence="2 3">CCALA 953</strain>
    </source>
</reference>
<dbReference type="Gene3D" id="1.10.101.10">
    <property type="entry name" value="PGBD-like superfamily/PGBD"/>
    <property type="match status" value="1"/>
</dbReference>
<dbReference type="RefSeq" id="WP_095723377.1">
    <property type="nucleotide sequence ID" value="NZ_NTFS01000255.1"/>
</dbReference>
<dbReference type="OrthoDB" id="515125at2"/>
<dbReference type="InterPro" id="IPR036365">
    <property type="entry name" value="PGBD-like_sf"/>
</dbReference>
<protein>
    <recommendedName>
        <fullName evidence="1">Peptidoglycan binding-like domain-containing protein</fullName>
    </recommendedName>
</protein>
<evidence type="ECO:0000259" key="1">
    <source>
        <dbReference type="Pfam" id="PF01471"/>
    </source>
</evidence>
<proteinExistence type="predicted"/>
<evidence type="ECO:0000313" key="2">
    <source>
        <dbReference type="EMBL" id="PAX52308.1"/>
    </source>
</evidence>
<evidence type="ECO:0000313" key="3">
    <source>
        <dbReference type="Proteomes" id="UP000218238"/>
    </source>
</evidence>
<dbReference type="Pfam" id="PF01471">
    <property type="entry name" value="PG_binding_1"/>
    <property type="match status" value="1"/>
</dbReference>
<dbReference type="InterPro" id="IPR036366">
    <property type="entry name" value="PGBDSf"/>
</dbReference>
<sequence length="83" mass="9047">MVQAQATATKELPVIKKGDAGGSVRLLQNILISQGYLNTDLRTGNFLDYTENAVRSFQKDFSLTSDGIVGAKTWDVLGNVLWS</sequence>
<dbReference type="AlphaFoldDB" id="A0A2A2TFA0"/>
<dbReference type="EMBL" id="NTFS01000255">
    <property type="protein sequence ID" value="PAX52308.1"/>
    <property type="molecule type" value="Genomic_DNA"/>
</dbReference>
<comment type="caution">
    <text evidence="2">The sequence shown here is derived from an EMBL/GenBank/DDBJ whole genome shotgun (WGS) entry which is preliminary data.</text>
</comment>
<dbReference type="InterPro" id="IPR002477">
    <property type="entry name" value="Peptidoglycan-bd-like"/>
</dbReference>
<keyword evidence="3" id="KW-1185">Reference proteome</keyword>
<name>A0A2A2TFA0_9CYAN</name>
<accession>A0A2A2TFA0</accession>
<dbReference type="Proteomes" id="UP000218238">
    <property type="component" value="Unassembled WGS sequence"/>
</dbReference>
<dbReference type="SUPFAM" id="SSF47090">
    <property type="entry name" value="PGBD-like"/>
    <property type="match status" value="1"/>
</dbReference>